<gene>
    <name evidence="6" type="ORF">BW247_02225</name>
</gene>
<dbReference type="PANTHER" id="PTHR11712">
    <property type="entry name" value="POLYKETIDE SYNTHASE-RELATED"/>
    <property type="match status" value="1"/>
</dbReference>
<dbReference type="SUPFAM" id="SSF53901">
    <property type="entry name" value="Thiolase-like"/>
    <property type="match status" value="2"/>
</dbReference>
<dbReference type="InterPro" id="IPR014031">
    <property type="entry name" value="Ketoacyl_synth_C"/>
</dbReference>
<comment type="pathway">
    <text evidence="1">Lipid metabolism; fatty acid biosynthesis.</text>
</comment>
<protein>
    <submittedName>
        <fullName evidence="6">Beta-ketoacyl-[acyl-carrier-protein] synthase II</fullName>
    </submittedName>
</protein>
<dbReference type="GO" id="GO:0005829">
    <property type="term" value="C:cytosol"/>
    <property type="evidence" value="ECO:0007669"/>
    <property type="project" value="TreeGrafter"/>
</dbReference>
<dbReference type="InterPro" id="IPR000794">
    <property type="entry name" value="Beta-ketoacyl_synthase"/>
</dbReference>
<keyword evidence="3 4" id="KW-0808">Transferase</keyword>
<dbReference type="RefSeq" id="WP_076835430.1">
    <property type="nucleotide sequence ID" value="NZ_CP019434.1"/>
</dbReference>
<dbReference type="OrthoDB" id="9808669at2"/>
<dbReference type="NCBIfam" id="NF006618">
    <property type="entry name" value="PRK09185.1"/>
    <property type="match status" value="1"/>
</dbReference>
<organism evidence="6 7">
    <name type="scientific">Acidihalobacter ferrooxydans</name>
    <dbReference type="NCBI Taxonomy" id="1765967"/>
    <lineage>
        <taxon>Bacteria</taxon>
        <taxon>Pseudomonadati</taxon>
        <taxon>Pseudomonadota</taxon>
        <taxon>Gammaproteobacteria</taxon>
        <taxon>Chromatiales</taxon>
        <taxon>Ectothiorhodospiraceae</taxon>
        <taxon>Acidihalobacter</taxon>
    </lineage>
</organism>
<evidence type="ECO:0000256" key="4">
    <source>
        <dbReference type="RuleBase" id="RU003694"/>
    </source>
</evidence>
<evidence type="ECO:0000259" key="5">
    <source>
        <dbReference type="PROSITE" id="PS52004"/>
    </source>
</evidence>
<evidence type="ECO:0000256" key="1">
    <source>
        <dbReference type="ARBA" id="ARBA00005194"/>
    </source>
</evidence>
<dbReference type="PANTHER" id="PTHR11712:SF320">
    <property type="entry name" value="BETA-KETOACYL SYNTHASE"/>
    <property type="match status" value="1"/>
</dbReference>
<dbReference type="InterPro" id="IPR014030">
    <property type="entry name" value="Ketoacyl_synth_N"/>
</dbReference>
<dbReference type="UniPathway" id="UPA00094"/>
<dbReference type="GO" id="GO:0006633">
    <property type="term" value="P:fatty acid biosynthetic process"/>
    <property type="evidence" value="ECO:0007669"/>
    <property type="project" value="UniProtKB-UniPathway"/>
</dbReference>
<evidence type="ECO:0000313" key="6">
    <source>
        <dbReference type="EMBL" id="APZ42057.1"/>
    </source>
</evidence>
<name>A0A1P8UDW6_9GAMM</name>
<dbReference type="AlphaFoldDB" id="A0A1P8UDW6"/>
<accession>A0A1P8UDW6</accession>
<dbReference type="InterPro" id="IPR016039">
    <property type="entry name" value="Thiolase-like"/>
</dbReference>
<dbReference type="PROSITE" id="PS00606">
    <property type="entry name" value="KS3_1"/>
    <property type="match status" value="1"/>
</dbReference>
<dbReference type="GO" id="GO:0004315">
    <property type="term" value="F:3-oxoacyl-[acyl-carrier-protein] synthase activity"/>
    <property type="evidence" value="ECO:0007669"/>
    <property type="project" value="InterPro"/>
</dbReference>
<dbReference type="STRING" id="1765967.BW247_02225"/>
<dbReference type="CDD" id="cd00834">
    <property type="entry name" value="KAS_I_II"/>
    <property type="match status" value="1"/>
</dbReference>
<dbReference type="Pfam" id="PF00109">
    <property type="entry name" value="ketoacyl-synt"/>
    <property type="match status" value="1"/>
</dbReference>
<evidence type="ECO:0000313" key="7">
    <source>
        <dbReference type="Proteomes" id="UP000243807"/>
    </source>
</evidence>
<proteinExistence type="inferred from homology"/>
<dbReference type="PROSITE" id="PS52004">
    <property type="entry name" value="KS3_2"/>
    <property type="match status" value="1"/>
</dbReference>
<dbReference type="InterPro" id="IPR018201">
    <property type="entry name" value="Ketoacyl_synth_AS"/>
</dbReference>
<dbReference type="InterPro" id="IPR020841">
    <property type="entry name" value="PKS_Beta-ketoAc_synthase_dom"/>
</dbReference>
<reference evidence="6 7" key="1">
    <citation type="submission" date="2017-01" db="EMBL/GenBank/DDBJ databases">
        <title>Draft sequence of Acidihalobacter ferrooxidans strain DSM 14175 (strain V8).</title>
        <authorList>
            <person name="Khaleque H.N."/>
            <person name="Ramsay J.P."/>
            <person name="Murphy R.J.T."/>
            <person name="Kaksonen A.H."/>
            <person name="Boxall N.J."/>
            <person name="Watkin E.L.J."/>
        </authorList>
    </citation>
    <scope>NUCLEOTIDE SEQUENCE [LARGE SCALE GENOMIC DNA]</scope>
    <source>
        <strain evidence="6 7">V8</strain>
    </source>
</reference>
<dbReference type="Gene3D" id="3.40.47.10">
    <property type="match status" value="1"/>
</dbReference>
<keyword evidence="7" id="KW-1185">Reference proteome</keyword>
<dbReference type="KEGG" id="afy:BW247_02225"/>
<dbReference type="EMBL" id="CP019434">
    <property type="protein sequence ID" value="APZ42057.1"/>
    <property type="molecule type" value="Genomic_DNA"/>
</dbReference>
<dbReference type="Pfam" id="PF02801">
    <property type="entry name" value="Ketoacyl-synt_C"/>
    <property type="match status" value="1"/>
</dbReference>
<dbReference type="Proteomes" id="UP000243807">
    <property type="component" value="Chromosome"/>
</dbReference>
<evidence type="ECO:0000256" key="2">
    <source>
        <dbReference type="ARBA" id="ARBA00008467"/>
    </source>
</evidence>
<feature type="domain" description="Ketosynthase family 3 (KS3)" evidence="5">
    <location>
        <begin position="1"/>
        <end position="390"/>
    </location>
</feature>
<sequence length="391" mass="40845">MQPLHLTAYTATSALGHGNAAHADALRTMRGGLRPCDFEDVDLDTWIGRVTGIEDAPITGHLAAYDCRNNRLAALALEADGFAAAVADARRRLGAARIGVFLGTSTSGILETEHAYRRRKADGALPADYRFRESHEIFSLTDFVRRHLGLRGPALTLSTACSSSAKVFATAARHIQVGWCDAAVVGGVDSLCQMTLYGFHSLQLVSAEPCRPLDAQRNGLSIGEAGSFALLEAAPRDNAVALLGYGESADAYHIARPEPNGRGALEAMRAALTRAGLDAAGLDYVNLHATGTPANDSAESRALSALLDAPPTSGTKGWTGHTLGAAGALEAVFCALSIEHGFLPGTLNLRTPDPAIGLNLVRNSRTGAPRRVLSNSLGFGGSNCSLLLGAV</sequence>
<dbReference type="SMART" id="SM00825">
    <property type="entry name" value="PKS_KS"/>
    <property type="match status" value="1"/>
</dbReference>
<comment type="similarity">
    <text evidence="2 4">Belongs to the thiolase-like superfamily. Beta-ketoacyl-ACP synthases family.</text>
</comment>
<evidence type="ECO:0000256" key="3">
    <source>
        <dbReference type="ARBA" id="ARBA00022679"/>
    </source>
</evidence>